<protein>
    <submittedName>
        <fullName evidence="1">Uncharacterized protein</fullName>
    </submittedName>
</protein>
<feature type="non-terminal residue" evidence="1">
    <location>
        <position position="196"/>
    </location>
</feature>
<evidence type="ECO:0000313" key="1">
    <source>
        <dbReference type="EMBL" id="GMS85626.1"/>
    </source>
</evidence>
<dbReference type="AlphaFoldDB" id="A0AAV5T1L1"/>
<gene>
    <name evidence="1" type="ORF">PENTCL1PPCAC_7801</name>
</gene>
<organism evidence="1 2">
    <name type="scientific">Pristionchus entomophagus</name>
    <dbReference type="NCBI Taxonomy" id="358040"/>
    <lineage>
        <taxon>Eukaryota</taxon>
        <taxon>Metazoa</taxon>
        <taxon>Ecdysozoa</taxon>
        <taxon>Nematoda</taxon>
        <taxon>Chromadorea</taxon>
        <taxon>Rhabditida</taxon>
        <taxon>Rhabditina</taxon>
        <taxon>Diplogasteromorpha</taxon>
        <taxon>Diplogasteroidea</taxon>
        <taxon>Neodiplogasteridae</taxon>
        <taxon>Pristionchus</taxon>
    </lineage>
</organism>
<accession>A0AAV5T1L1</accession>
<comment type="caution">
    <text evidence="1">The sequence shown here is derived from an EMBL/GenBank/DDBJ whole genome shotgun (WGS) entry which is preliminary data.</text>
</comment>
<sequence length="196" mass="21081">MNWLGVFALILLLNTLLLASILGFFVIHHLTTNNPPPPAAPAATTAAAALTVLDTSLLLSDPLTVPFPPCPICSPTNIIHTTTVTESKATTTVTTPTTVDVDSQKLLFKLLDAYLETNRNHASQHFSYDSPPSRSPEIYPGMVEGNAVYEELLKKLKLAESKMGHGYDSAPPYPVGSSAVCSMQLDVETVSKCSIW</sequence>
<evidence type="ECO:0000313" key="2">
    <source>
        <dbReference type="Proteomes" id="UP001432027"/>
    </source>
</evidence>
<dbReference type="EMBL" id="BTSX01000002">
    <property type="protein sequence ID" value="GMS85626.1"/>
    <property type="molecule type" value="Genomic_DNA"/>
</dbReference>
<proteinExistence type="predicted"/>
<keyword evidence="2" id="KW-1185">Reference proteome</keyword>
<name>A0AAV5T1L1_9BILA</name>
<reference evidence="1" key="1">
    <citation type="submission" date="2023-10" db="EMBL/GenBank/DDBJ databases">
        <title>Genome assembly of Pristionchus species.</title>
        <authorList>
            <person name="Yoshida K."/>
            <person name="Sommer R.J."/>
        </authorList>
    </citation>
    <scope>NUCLEOTIDE SEQUENCE</scope>
    <source>
        <strain evidence="1">RS0144</strain>
    </source>
</reference>
<dbReference type="Proteomes" id="UP001432027">
    <property type="component" value="Unassembled WGS sequence"/>
</dbReference>